<feature type="binding site" evidence="18">
    <location>
        <position position="799"/>
    </location>
    <ligand>
        <name>Mo-molybdopterin</name>
        <dbReference type="ChEBI" id="CHEBI:71302"/>
    </ligand>
    <ligandPart>
        <name>Mo</name>
        <dbReference type="ChEBI" id="CHEBI:28685"/>
    </ligandPart>
</feature>
<dbReference type="GO" id="GO:0004854">
    <property type="term" value="F:xanthine dehydrogenase activity"/>
    <property type="evidence" value="ECO:0007669"/>
    <property type="project" value="UniProtKB-EC"/>
</dbReference>
<comment type="catalytic activity">
    <reaction evidence="14">
        <text>xanthine + NAD(+) + H2O = urate + NADH + H(+)</text>
        <dbReference type="Rhea" id="RHEA:16669"/>
        <dbReference type="ChEBI" id="CHEBI:15377"/>
        <dbReference type="ChEBI" id="CHEBI:15378"/>
        <dbReference type="ChEBI" id="CHEBI:17712"/>
        <dbReference type="ChEBI" id="CHEBI:17775"/>
        <dbReference type="ChEBI" id="CHEBI:57540"/>
        <dbReference type="ChEBI" id="CHEBI:57945"/>
        <dbReference type="EC" id="1.17.1.4"/>
    </reaction>
</comment>
<dbReference type="InterPro" id="IPR016166">
    <property type="entry name" value="FAD-bd_PCMH"/>
</dbReference>
<dbReference type="Pfam" id="PF20256">
    <property type="entry name" value="MoCoBD_2"/>
    <property type="match status" value="1"/>
</dbReference>
<dbReference type="InterPro" id="IPR001041">
    <property type="entry name" value="2Fe-2S_ferredoxin-type"/>
</dbReference>
<feature type="binding site" evidence="18">
    <location>
        <position position="181"/>
    </location>
    <ligand>
        <name>[2Fe-2S] cluster</name>
        <dbReference type="ChEBI" id="CHEBI:190135"/>
        <label>2</label>
    </ligand>
</feature>
<evidence type="ECO:0000256" key="2">
    <source>
        <dbReference type="ARBA" id="ARBA00006849"/>
    </source>
</evidence>
<evidence type="ECO:0000256" key="8">
    <source>
        <dbReference type="ARBA" id="ARBA00022827"/>
    </source>
</evidence>
<evidence type="ECO:0000256" key="12">
    <source>
        <dbReference type="ARBA" id="ARBA00023027"/>
    </source>
</evidence>
<evidence type="ECO:0000259" key="20">
    <source>
        <dbReference type="PROSITE" id="PS51085"/>
    </source>
</evidence>
<dbReference type="Proteomes" id="UP001146793">
    <property type="component" value="Unassembled WGS sequence"/>
</dbReference>
<dbReference type="PANTHER" id="PTHR45444">
    <property type="entry name" value="XANTHINE DEHYDROGENASE"/>
    <property type="match status" value="1"/>
</dbReference>
<feature type="active site" description="Proton acceptor" evidence="16">
    <location>
        <position position="1277"/>
    </location>
</feature>
<evidence type="ECO:0000256" key="1">
    <source>
        <dbReference type="ARBA" id="ARBA00001974"/>
    </source>
</evidence>
<evidence type="ECO:0000313" key="22">
    <source>
        <dbReference type="EMBL" id="KAJ3431014.1"/>
    </source>
</evidence>
<dbReference type="SUPFAM" id="SSF47741">
    <property type="entry name" value="CO dehydrogenase ISP C-domain like"/>
    <property type="match status" value="1"/>
</dbReference>
<evidence type="ECO:0000256" key="17">
    <source>
        <dbReference type="PIRSR" id="PIRSR000127-2"/>
    </source>
</evidence>
<dbReference type="InterPro" id="IPR012675">
    <property type="entry name" value="Beta-grasp_dom_sf"/>
</dbReference>
<comment type="cofactor">
    <cofactor evidence="18">
        <name>[2Fe-2S] cluster</name>
        <dbReference type="ChEBI" id="CHEBI:190135"/>
    </cofactor>
    <text evidence="18">Binds 2 [2Fe-2S] clusters.</text>
</comment>
<protein>
    <recommendedName>
        <fullName evidence="3">xanthine dehydrogenase</fullName>
        <ecNumber evidence="3">1.17.1.4</ecNumber>
    </recommendedName>
</protein>
<evidence type="ECO:0000256" key="4">
    <source>
        <dbReference type="ARBA" id="ARBA00022505"/>
    </source>
</evidence>
<dbReference type="EMBL" id="JANTQA010000048">
    <property type="protein sequence ID" value="KAJ3431014.1"/>
    <property type="molecule type" value="Genomic_DNA"/>
</dbReference>
<feature type="domain" description="2Fe-2S ferredoxin-type" evidence="20">
    <location>
        <begin position="33"/>
        <end position="120"/>
    </location>
</feature>
<keyword evidence="8 17" id="KW-0274">FAD</keyword>
<evidence type="ECO:0000259" key="21">
    <source>
        <dbReference type="PROSITE" id="PS51387"/>
    </source>
</evidence>
<dbReference type="InterPro" id="IPR006058">
    <property type="entry name" value="2Fe2S_fd_BS"/>
</dbReference>
<evidence type="ECO:0000256" key="9">
    <source>
        <dbReference type="ARBA" id="ARBA00023002"/>
    </source>
</evidence>
<feature type="binding site" evidence="18">
    <location>
        <position position="102"/>
    </location>
    <ligand>
        <name>[2Fe-2S] cluster</name>
        <dbReference type="ChEBI" id="CHEBI:190135"/>
        <label>1</label>
    </ligand>
</feature>
<dbReference type="FunFam" id="3.30.365.10:FF:000003">
    <property type="entry name" value="Aldehyde oxidase 1"/>
    <property type="match status" value="1"/>
</dbReference>
<feature type="binding site" evidence="17">
    <location>
        <position position="881"/>
    </location>
    <ligand>
        <name>substrate</name>
    </ligand>
</feature>
<dbReference type="PIRSF" id="PIRSF000127">
    <property type="entry name" value="Xanthine_DH"/>
    <property type="match status" value="1"/>
</dbReference>
<keyword evidence="11 18" id="KW-0411">Iron-sulfur</keyword>
<dbReference type="Pfam" id="PF02738">
    <property type="entry name" value="MoCoBD_1"/>
    <property type="match status" value="1"/>
</dbReference>
<feature type="binding site" evidence="18">
    <location>
        <position position="73"/>
    </location>
    <ligand>
        <name>[2Fe-2S] cluster</name>
        <dbReference type="ChEBI" id="CHEBI:190135"/>
        <label>1</label>
    </ligand>
</feature>
<dbReference type="SUPFAM" id="SSF56003">
    <property type="entry name" value="Molybdenum cofactor-binding domain"/>
    <property type="match status" value="1"/>
</dbReference>
<feature type="binding site" evidence="18">
    <location>
        <position position="141"/>
    </location>
    <ligand>
        <name>[2Fe-2S] cluster</name>
        <dbReference type="ChEBI" id="CHEBI:190135"/>
        <label>2</label>
    </ligand>
</feature>
<feature type="coiled-coil region" evidence="19">
    <location>
        <begin position="972"/>
        <end position="999"/>
    </location>
</feature>
<feature type="domain" description="FAD-binding PCMH-type" evidence="21">
    <location>
        <begin position="234"/>
        <end position="425"/>
    </location>
</feature>
<dbReference type="PROSITE" id="PS51387">
    <property type="entry name" value="FAD_PCMH"/>
    <property type="match status" value="1"/>
</dbReference>
<keyword evidence="5" id="KW-0285">Flavoprotein</keyword>
<feature type="binding site" evidence="18">
    <location>
        <position position="183"/>
    </location>
    <ligand>
        <name>[2Fe-2S] cluster</name>
        <dbReference type="ChEBI" id="CHEBI:190135"/>
        <label>2</label>
    </ligand>
</feature>
<dbReference type="Pfam" id="PF03450">
    <property type="entry name" value="CO_deh_flav_C"/>
    <property type="match status" value="1"/>
</dbReference>
<dbReference type="Gene3D" id="3.90.1170.50">
    <property type="entry name" value="Aldehyde oxidase/xanthine dehydrogenase, a/b hammerhead"/>
    <property type="match status" value="1"/>
</dbReference>
<dbReference type="InterPro" id="IPR046867">
    <property type="entry name" value="AldOxase/xan_DH_MoCoBD2"/>
</dbReference>
<dbReference type="InterPro" id="IPR016169">
    <property type="entry name" value="FAD-bd_PCMH_sub2"/>
</dbReference>
<keyword evidence="4 18" id="KW-0500">Molybdenum</keyword>
<dbReference type="InterPro" id="IPR002888">
    <property type="entry name" value="2Fe-2S-bd"/>
</dbReference>
<feature type="binding site" evidence="18">
    <location>
        <position position="81"/>
    </location>
    <ligand>
        <name>[2Fe-2S] cluster</name>
        <dbReference type="ChEBI" id="CHEBI:190135"/>
        <label>1</label>
    </ligand>
</feature>
<dbReference type="InterPro" id="IPR002346">
    <property type="entry name" value="Mopterin_DH_FAD-bd"/>
</dbReference>
<dbReference type="InterPro" id="IPR036683">
    <property type="entry name" value="CO_DH_flav_C_dom_sf"/>
</dbReference>
<dbReference type="Gene3D" id="1.10.150.120">
    <property type="entry name" value="[2Fe-2S]-binding domain"/>
    <property type="match status" value="1"/>
</dbReference>
<dbReference type="Gene3D" id="3.30.390.50">
    <property type="entry name" value="CO dehydrogenase flavoprotein, C-terminal domain"/>
    <property type="match status" value="1"/>
</dbReference>
<comment type="similarity">
    <text evidence="2">Belongs to the xanthine dehydrogenase family.</text>
</comment>
<dbReference type="GO" id="GO:0051537">
    <property type="term" value="F:2 iron, 2 sulfur cluster binding"/>
    <property type="evidence" value="ECO:0007669"/>
    <property type="project" value="UniProtKB-KW"/>
</dbReference>
<evidence type="ECO:0000313" key="23">
    <source>
        <dbReference type="Proteomes" id="UP001146793"/>
    </source>
</evidence>
<feature type="binding site" evidence="17">
    <location>
        <position position="915"/>
    </location>
    <ligand>
        <name>substrate</name>
    </ligand>
</feature>
<dbReference type="Pfam" id="PF01799">
    <property type="entry name" value="Fer2_2"/>
    <property type="match status" value="1"/>
</dbReference>
<dbReference type="SMART" id="SM01008">
    <property type="entry name" value="Ald_Xan_dh_C"/>
    <property type="match status" value="1"/>
</dbReference>
<dbReference type="Pfam" id="PF00111">
    <property type="entry name" value="Fer2"/>
    <property type="match status" value="1"/>
</dbReference>
<evidence type="ECO:0000256" key="7">
    <source>
        <dbReference type="ARBA" id="ARBA00022723"/>
    </source>
</evidence>
<dbReference type="SUPFAM" id="SSF54292">
    <property type="entry name" value="2Fe-2S ferredoxin-like"/>
    <property type="match status" value="1"/>
</dbReference>
<feature type="binding site" evidence="17">
    <location>
        <position position="346"/>
    </location>
    <ligand>
        <name>FAD</name>
        <dbReference type="ChEBI" id="CHEBI:57692"/>
    </ligand>
</feature>
<dbReference type="PANTHER" id="PTHR45444:SF3">
    <property type="entry name" value="XANTHINE DEHYDROGENASE"/>
    <property type="match status" value="1"/>
</dbReference>
<feature type="binding site" evidence="17">
    <location>
        <position position="1012"/>
    </location>
    <ligand>
        <name>substrate</name>
    </ligand>
</feature>
<dbReference type="InterPro" id="IPR036318">
    <property type="entry name" value="FAD-bd_PCMH-like_sf"/>
</dbReference>
<dbReference type="PROSITE" id="PS51085">
    <property type="entry name" value="2FE2S_FER_2"/>
    <property type="match status" value="1"/>
</dbReference>
<dbReference type="FunFam" id="3.30.43.10:FF:000001">
    <property type="entry name" value="Xanthine dehydrogenase/oxidase"/>
    <property type="match status" value="1"/>
</dbReference>
<feature type="binding site" evidence="17">
    <location>
        <position position="433"/>
    </location>
    <ligand>
        <name>FAD</name>
        <dbReference type="ChEBI" id="CHEBI:57692"/>
    </ligand>
</feature>
<name>A0AAV7YQG8_9EUKA</name>
<dbReference type="InterPro" id="IPR008274">
    <property type="entry name" value="AldOxase/xan_DH_MoCoBD1"/>
</dbReference>
<dbReference type="FunFam" id="3.30.365.10:FF:000002">
    <property type="entry name" value="Xanthine dehydrogenase oxidase"/>
    <property type="match status" value="1"/>
</dbReference>
<keyword evidence="6 18" id="KW-0001">2Fe-2S</keyword>
<comment type="catalytic activity">
    <reaction evidence="15">
        <text>hypoxanthine + NAD(+) + H2O = xanthine + NADH + H(+)</text>
        <dbReference type="Rhea" id="RHEA:24670"/>
        <dbReference type="ChEBI" id="CHEBI:15377"/>
        <dbReference type="ChEBI" id="CHEBI:15378"/>
        <dbReference type="ChEBI" id="CHEBI:17368"/>
        <dbReference type="ChEBI" id="CHEBI:17712"/>
        <dbReference type="ChEBI" id="CHEBI:57540"/>
        <dbReference type="ChEBI" id="CHEBI:57945"/>
        <dbReference type="EC" id="1.17.1.4"/>
    </reaction>
</comment>
<evidence type="ECO:0000256" key="3">
    <source>
        <dbReference type="ARBA" id="ARBA00013123"/>
    </source>
</evidence>
<dbReference type="Gene3D" id="3.30.43.10">
    <property type="entry name" value="Uridine Diphospho-n-acetylenolpyruvylglucosamine Reductase, domain 2"/>
    <property type="match status" value="1"/>
</dbReference>
<comment type="cofactor">
    <cofactor evidence="1 17">
        <name>FAD</name>
        <dbReference type="ChEBI" id="CHEBI:57692"/>
    </cofactor>
</comment>
<feature type="binding site" evidence="17">
    <location>
        <position position="803"/>
    </location>
    <ligand>
        <name>substrate</name>
    </ligand>
</feature>
<dbReference type="InterPro" id="IPR016208">
    <property type="entry name" value="Ald_Oxase/xanthine_DH-like"/>
</dbReference>
<keyword evidence="10 18" id="KW-0408">Iron</keyword>
<gene>
    <name evidence="22" type="ORF">M0812_02690</name>
</gene>
<dbReference type="InterPro" id="IPR016167">
    <property type="entry name" value="FAD-bd_PCMH_sub1"/>
</dbReference>
<dbReference type="SMART" id="SM01092">
    <property type="entry name" value="CO_deh_flav_C"/>
    <property type="match status" value="1"/>
</dbReference>
<keyword evidence="19" id="KW-0175">Coiled coil</keyword>
<sequence>MLSIFNNSKGSLKFGTYLPQFQRTFSHVTNFKTNQEFYLNGKKIVLKSGEFDTRKTLLDYLRENEITSVKLGCGEGGCGACTVMMSYYDHEGKIEHKAVDSCLVPLCSIDHSVITTVEGLGSLDNLHPVQERFSKLHATQCGMCTPGFIMTLQSNLEMLHSEDPNSITMHELGKSFDGNICRCGANRPILDVAYSFAKDCPTTLPRNVFKEFKPKDHLIQLPSFLKDPVSPLKLESKGHTWYRPISLESLLELKKENPKAMLIAGNTEVGVEVRFKHLKFPVSISTSHVSELHVFKESEHGITIGGSYPLNKLIRKFQKLMKKEKKKTKYSKYEGIKQFVSILEVFASNQIRNTACLAGNMVTASPLAESPPVLLALDSLVTIVDTNQNRRTIPASKFFIPKYRSVNLDTEKEVIESIFIPYTQEREFVQAYKQSRRKEEDICIANGAFRVKLDQNNVVKDVTMAFNGVAPYVKMAHKTMDLMMGRPFNQDLVSRVLKSLEKEVNIPKGSPGGMGEYRTVLVQSFFYKFALHVLNKINPSALNKRSIGAHKAIKRSKILKSTQEFDRDELTKENKIPMGSSELQVTGKALFIDDISKPMGTLHAAPVTTSIPSGRILDINAEEALKLEGVVDFISYKDLPKNGKKMIGVIQQDEPVFAYDEVQAVGQLIGLVIAKNPIIAREAVKKVLVKYEETESSLNIEQSIKNNTFYKEQHRIDVGDVEEAFKNCEHVISKEINVGSQEHFYIETQATLAIPKEGNEMLILASTQNPSHTQEEVSHVLGVKLNKVVVTSKRLGGGFGGKENQSVILSCVTAVAAKKLKKPISLSLDREEDFEICGRRHPFKATFKVGFNSDGKIKALKTDLYALCGWSLDLSGSIMDRALFHSTGSYLIPNASIVGHLCKTNTNSNTAFRGFGAPQGMMATECAMELIARTLKKSPEYIREINLIKEGEKTIFGQPVDNNNLSKVWDTIKQSDKKLDELKQEVEEFNKEHKFRKRGLALLPMLFGISFTAKLLNQAGALIQVYKDGTVLASHGGTEMGQGLYTKLSLIVARELDIPIENVFINETSTDKVPNTSPTAASSGCDLNGGALKDACDKLNKRLNPLRKKHPNKSWKEIVQMAYVNRIDLSAHGFYSTPNLSDYFREGSSKEIGYPFAYFTFGASLSLVEIDTLTGDHVLLRSDVISDVGDSIHPEIDIGQVEGAFTQGYGYLTLEELVRGDNTLENSWIKKGHLQTKGPGYYKVPLPLDLPQEFNVKLLKNAKKNPNAIHSSRAVGEPPFVMGNSVYFALKNAIYAARQEFGNDEYFQLNAPVTCEKIRMMSLTKLDKL</sequence>
<accession>A0AAV7YQG8</accession>
<feature type="binding site" evidence="18">
    <location>
        <position position="144"/>
    </location>
    <ligand>
        <name>[2Fe-2S] cluster</name>
        <dbReference type="ChEBI" id="CHEBI:190135"/>
        <label>2</label>
    </ligand>
</feature>
<evidence type="ECO:0000256" key="14">
    <source>
        <dbReference type="ARBA" id="ARBA00049017"/>
    </source>
</evidence>
<dbReference type="GO" id="GO:0071949">
    <property type="term" value="F:FAD binding"/>
    <property type="evidence" value="ECO:0007669"/>
    <property type="project" value="InterPro"/>
</dbReference>
<dbReference type="InterPro" id="IPR036884">
    <property type="entry name" value="2Fe-2S-bd_dom_sf"/>
</dbReference>
<dbReference type="SUPFAM" id="SSF56176">
    <property type="entry name" value="FAD-binding/transporter-associated domain-like"/>
    <property type="match status" value="1"/>
</dbReference>
<dbReference type="InterPro" id="IPR036856">
    <property type="entry name" value="Ald_Oxase/Xan_DH_a/b_sf"/>
</dbReference>
<dbReference type="InterPro" id="IPR037165">
    <property type="entry name" value="AldOxase/xan_DH_Mopterin-bd_sf"/>
</dbReference>
<feature type="binding site" evidence="18">
    <location>
        <position position="78"/>
    </location>
    <ligand>
        <name>[2Fe-2S] cluster</name>
        <dbReference type="ChEBI" id="CHEBI:190135"/>
        <label>1</label>
    </ligand>
</feature>
<dbReference type="Pfam" id="PF01315">
    <property type="entry name" value="Ald_Xan_dh_C"/>
    <property type="match status" value="1"/>
</dbReference>
<comment type="cofactor">
    <cofactor evidence="18">
        <name>Mo-molybdopterin</name>
        <dbReference type="ChEBI" id="CHEBI:71302"/>
    </cofactor>
    <text evidence="18">Binds 1 Mo-molybdopterin (Mo-MPT) cofactor per subunit.</text>
</comment>
<dbReference type="Gene3D" id="3.30.365.10">
    <property type="entry name" value="Aldehyde oxidase/xanthine dehydrogenase, molybdopterin binding domain"/>
    <property type="match status" value="4"/>
</dbReference>
<feature type="binding site" evidence="18">
    <location>
        <position position="1081"/>
    </location>
    <ligand>
        <name>Mo-molybdopterin</name>
        <dbReference type="ChEBI" id="CHEBI:71302"/>
    </ligand>
    <ligandPart>
        <name>Mo</name>
        <dbReference type="ChEBI" id="CHEBI:28685"/>
    </ligandPart>
</feature>
<dbReference type="EC" id="1.17.1.4" evidence="3"/>
<evidence type="ECO:0000256" key="16">
    <source>
        <dbReference type="PIRSR" id="PIRSR000127-1"/>
    </source>
</evidence>
<dbReference type="FunFam" id="3.10.20.30:FF:000012">
    <property type="entry name" value="Xanthine dehydrogenase/oxidase"/>
    <property type="match status" value="1"/>
</dbReference>
<dbReference type="SUPFAM" id="SSF54665">
    <property type="entry name" value="CO dehydrogenase molybdoprotein N-domain-like"/>
    <property type="match status" value="1"/>
</dbReference>
<evidence type="ECO:0000256" key="18">
    <source>
        <dbReference type="PIRSR" id="PIRSR000127-3"/>
    </source>
</evidence>
<dbReference type="GO" id="GO:0005506">
    <property type="term" value="F:iron ion binding"/>
    <property type="evidence" value="ECO:0007669"/>
    <property type="project" value="InterPro"/>
</dbReference>
<comment type="caution">
    <text evidence="22">The sequence shown here is derived from an EMBL/GenBank/DDBJ whole genome shotgun (WGS) entry which is preliminary data.</text>
</comment>
<dbReference type="SUPFAM" id="SSF55447">
    <property type="entry name" value="CO dehydrogenase flavoprotein C-terminal domain-like"/>
    <property type="match status" value="1"/>
</dbReference>
<evidence type="ECO:0000256" key="5">
    <source>
        <dbReference type="ARBA" id="ARBA00022630"/>
    </source>
</evidence>
<evidence type="ECO:0000256" key="13">
    <source>
        <dbReference type="ARBA" id="ARBA00034078"/>
    </source>
</evidence>
<evidence type="ECO:0000256" key="19">
    <source>
        <dbReference type="SAM" id="Coils"/>
    </source>
</evidence>
<evidence type="ECO:0000256" key="15">
    <source>
        <dbReference type="ARBA" id="ARBA00049517"/>
    </source>
</evidence>
<keyword evidence="12" id="KW-0520">NAD</keyword>
<proteinExistence type="inferred from homology"/>
<feature type="binding site" evidence="18">
    <location>
        <position position="913"/>
    </location>
    <ligand>
        <name>Mo-molybdopterin</name>
        <dbReference type="ChEBI" id="CHEBI:71302"/>
    </ligand>
    <ligandPart>
        <name>Mo</name>
        <dbReference type="ChEBI" id="CHEBI:28685"/>
    </ligandPart>
</feature>
<dbReference type="InterPro" id="IPR000674">
    <property type="entry name" value="Ald_Oxase/Xan_DH_a/b"/>
</dbReference>
<dbReference type="Gene3D" id="3.10.20.30">
    <property type="match status" value="1"/>
</dbReference>
<dbReference type="InterPro" id="IPR005107">
    <property type="entry name" value="CO_DH_flav_C"/>
</dbReference>
<feature type="binding site" evidence="18">
    <location>
        <position position="768"/>
    </location>
    <ligand>
        <name>Mo-molybdopterin</name>
        <dbReference type="ChEBI" id="CHEBI:71302"/>
    </ligand>
    <ligandPart>
        <name>Mo</name>
        <dbReference type="ChEBI" id="CHEBI:28685"/>
    </ligandPart>
</feature>
<evidence type="ECO:0000256" key="6">
    <source>
        <dbReference type="ARBA" id="ARBA00022714"/>
    </source>
</evidence>
<keyword evidence="7 18" id="KW-0479">Metal-binding</keyword>
<reference evidence="22" key="1">
    <citation type="submission" date="2022-08" db="EMBL/GenBank/DDBJ databases">
        <title>Novel sulphate-reducing endosymbionts in the free-living metamonad Anaeramoeba.</title>
        <authorList>
            <person name="Jerlstrom-Hultqvist J."/>
            <person name="Cepicka I."/>
            <person name="Gallot-Lavallee L."/>
            <person name="Salas-Leiva D."/>
            <person name="Curtis B.A."/>
            <person name="Zahonova K."/>
            <person name="Pipaliya S."/>
            <person name="Dacks J."/>
            <person name="Roger A.J."/>
        </authorList>
    </citation>
    <scope>NUCLEOTIDE SEQUENCE</scope>
    <source>
        <strain evidence="22">Busselton2</strain>
    </source>
</reference>
<dbReference type="InterPro" id="IPR036010">
    <property type="entry name" value="2Fe-2S_ferredoxin-like_sf"/>
</dbReference>
<comment type="cofactor">
    <cofactor evidence="13">
        <name>[2Fe-2S] cluster</name>
        <dbReference type="ChEBI" id="CHEBI:190135"/>
    </cofactor>
</comment>
<evidence type="ECO:0000256" key="10">
    <source>
        <dbReference type="ARBA" id="ARBA00023004"/>
    </source>
</evidence>
<keyword evidence="9" id="KW-0560">Oxidoreductase</keyword>
<evidence type="ECO:0000256" key="11">
    <source>
        <dbReference type="ARBA" id="ARBA00023014"/>
    </source>
</evidence>
<organism evidence="22 23">
    <name type="scientific">Anaeramoeba flamelloides</name>
    <dbReference type="NCBI Taxonomy" id="1746091"/>
    <lineage>
        <taxon>Eukaryota</taxon>
        <taxon>Metamonada</taxon>
        <taxon>Anaeramoebidae</taxon>
        <taxon>Anaeramoeba</taxon>
    </lineage>
</organism>
<dbReference type="FunFam" id="3.30.365.10:FF:000001">
    <property type="entry name" value="Xanthine dehydrogenase oxidase"/>
    <property type="match status" value="1"/>
</dbReference>
<dbReference type="PROSITE" id="PS00197">
    <property type="entry name" value="2FE2S_FER_1"/>
    <property type="match status" value="1"/>
</dbReference>
<feature type="binding site" evidence="17">
    <location>
        <begin position="262"/>
        <end position="269"/>
    </location>
    <ligand>
        <name>FAD</name>
        <dbReference type="ChEBI" id="CHEBI:57692"/>
    </ligand>
</feature>
<dbReference type="Pfam" id="PF00941">
    <property type="entry name" value="FAD_binding_5"/>
    <property type="match status" value="1"/>
</dbReference>
<dbReference type="Gene3D" id="3.30.465.10">
    <property type="match status" value="1"/>
</dbReference>